<dbReference type="PANTHER" id="PTHR40606">
    <property type="match status" value="1"/>
</dbReference>
<dbReference type="PANTHER" id="PTHR40606:SF1">
    <property type="entry name" value="UPF0339 PROTEIN YEGP"/>
    <property type="match status" value="1"/>
</dbReference>
<dbReference type="Gene3D" id="2.30.29.80">
    <property type="match status" value="1"/>
</dbReference>
<keyword evidence="3" id="KW-1185">Reference proteome</keyword>
<dbReference type="InterPro" id="IPR051141">
    <property type="entry name" value="UPF0339_domain"/>
</dbReference>
<evidence type="ECO:0000259" key="1">
    <source>
        <dbReference type="Pfam" id="PF07411"/>
    </source>
</evidence>
<evidence type="ECO:0000313" key="2">
    <source>
        <dbReference type="EMBL" id="SHK24785.1"/>
    </source>
</evidence>
<dbReference type="SUPFAM" id="SSF160113">
    <property type="entry name" value="YegP-like"/>
    <property type="match status" value="1"/>
</dbReference>
<organism evidence="2 3">
    <name type="scientific">Pseudonocardia thermophila</name>
    <dbReference type="NCBI Taxonomy" id="1848"/>
    <lineage>
        <taxon>Bacteria</taxon>
        <taxon>Bacillati</taxon>
        <taxon>Actinomycetota</taxon>
        <taxon>Actinomycetes</taxon>
        <taxon>Pseudonocardiales</taxon>
        <taxon>Pseudonocardiaceae</taxon>
        <taxon>Pseudonocardia</taxon>
    </lineage>
</organism>
<dbReference type="Pfam" id="PF07411">
    <property type="entry name" value="DUF1508"/>
    <property type="match status" value="1"/>
</dbReference>
<dbReference type="EMBL" id="FRAP01000004">
    <property type="protein sequence ID" value="SHK24785.1"/>
    <property type="molecule type" value="Genomic_DNA"/>
</dbReference>
<dbReference type="InterPro" id="IPR010879">
    <property type="entry name" value="DUF1508"/>
</dbReference>
<proteinExistence type="predicted"/>
<dbReference type="Proteomes" id="UP000184363">
    <property type="component" value="Unassembled WGS sequence"/>
</dbReference>
<sequence>MAGKFEIYAGKDGKYRFRLKAGNGEVVATGQGYSSKAAAKKGVEAVQKAAAGATIVELAQAES</sequence>
<evidence type="ECO:0000313" key="3">
    <source>
        <dbReference type="Proteomes" id="UP000184363"/>
    </source>
</evidence>
<dbReference type="InterPro" id="IPR036913">
    <property type="entry name" value="YegP-like_sf"/>
</dbReference>
<accession>A0A1M6QX59</accession>
<feature type="domain" description="DUF1508" evidence="1">
    <location>
        <begin position="11"/>
        <end position="57"/>
    </location>
</feature>
<dbReference type="AlphaFoldDB" id="A0A1M6QX59"/>
<gene>
    <name evidence="2" type="ORF">SAMN05443637_10462</name>
</gene>
<dbReference type="STRING" id="1848.SAMN05443637_10462"/>
<reference evidence="2 3" key="1">
    <citation type="submission" date="2016-11" db="EMBL/GenBank/DDBJ databases">
        <authorList>
            <person name="Jaros S."/>
            <person name="Januszkiewicz K."/>
            <person name="Wedrychowicz H."/>
        </authorList>
    </citation>
    <scope>NUCLEOTIDE SEQUENCE [LARGE SCALE GENOMIC DNA]</scope>
    <source>
        <strain evidence="2 3">DSM 43832</strain>
    </source>
</reference>
<protein>
    <recommendedName>
        <fullName evidence="1">DUF1508 domain-containing protein</fullName>
    </recommendedName>
</protein>
<name>A0A1M6QX59_PSETH</name>